<evidence type="ECO:0000313" key="1">
    <source>
        <dbReference type="EMBL" id="KAK9821411.1"/>
    </source>
</evidence>
<dbReference type="Proteomes" id="UP001438707">
    <property type="component" value="Unassembled WGS sequence"/>
</dbReference>
<proteinExistence type="predicted"/>
<comment type="caution">
    <text evidence="1">The sequence shown here is derived from an EMBL/GenBank/DDBJ whole genome shotgun (WGS) entry which is preliminary data.</text>
</comment>
<dbReference type="EMBL" id="JALJOS010000038">
    <property type="protein sequence ID" value="KAK9821411.1"/>
    <property type="molecule type" value="Genomic_DNA"/>
</dbReference>
<protein>
    <submittedName>
        <fullName evidence="1">Uncharacterized protein</fullName>
    </submittedName>
</protein>
<accession>A0AAW1QIY9</accession>
<keyword evidence="2" id="KW-1185">Reference proteome</keyword>
<name>A0AAW1QIY9_9CHLO</name>
<evidence type="ECO:0000313" key="2">
    <source>
        <dbReference type="Proteomes" id="UP001438707"/>
    </source>
</evidence>
<sequence length="155" mass="16744">MVAGVTVSKEMQVLTGSWNKDKAASESMDAALDLLEIGGLLRKAMCLLKGCEISFDNGEIKFAATSIVPGFKVTEKYPLNGEPRQYNRRDLKKGKHTGHVEQTASSISVVLEWPEPGAGCGSDRMSCPSSNELIILSTVTVGSKTASYKSIYRRA</sequence>
<organism evidence="1 2">
    <name type="scientific">Apatococcus lobatus</name>
    <dbReference type="NCBI Taxonomy" id="904363"/>
    <lineage>
        <taxon>Eukaryota</taxon>
        <taxon>Viridiplantae</taxon>
        <taxon>Chlorophyta</taxon>
        <taxon>core chlorophytes</taxon>
        <taxon>Trebouxiophyceae</taxon>
        <taxon>Chlorellales</taxon>
        <taxon>Chlorellaceae</taxon>
        <taxon>Apatococcus</taxon>
    </lineage>
</organism>
<reference evidence="1 2" key="1">
    <citation type="journal article" date="2024" name="Nat. Commun.">
        <title>Phylogenomics reveals the evolutionary origins of lichenization in chlorophyte algae.</title>
        <authorList>
            <person name="Puginier C."/>
            <person name="Libourel C."/>
            <person name="Otte J."/>
            <person name="Skaloud P."/>
            <person name="Haon M."/>
            <person name="Grisel S."/>
            <person name="Petersen M."/>
            <person name="Berrin J.G."/>
            <person name="Delaux P.M."/>
            <person name="Dal Grande F."/>
            <person name="Keller J."/>
        </authorList>
    </citation>
    <scope>NUCLEOTIDE SEQUENCE [LARGE SCALE GENOMIC DNA]</scope>
    <source>
        <strain evidence="1 2">SAG 2145</strain>
    </source>
</reference>
<gene>
    <name evidence="1" type="ORF">WJX74_010871</name>
</gene>
<dbReference type="AlphaFoldDB" id="A0AAW1QIY9"/>